<dbReference type="CDD" id="cd11333">
    <property type="entry name" value="AmyAc_SI_OligoGlu_DGase"/>
    <property type="match status" value="1"/>
</dbReference>
<dbReference type="AlphaFoldDB" id="A0A9D2D1G7"/>
<dbReference type="InterPro" id="IPR056300">
    <property type="entry name" value="SusG-like_C"/>
</dbReference>
<protein>
    <submittedName>
        <fullName evidence="5">Alpha-glucosidase</fullName>
    </submittedName>
</protein>
<sequence length="537" mass="63320">MKKQWWHDKVAYQIYPRTFADSNNDGIGDIQGIISKLDYLKDLGIDILWLSPVYQSPMADQGYDISDYRDINPMFGTMEDIEELIREVKKRDMYLLMDLVVNHCSDQHEWFKKAVEDPYGEYGKYFYIKECKDGKLPNNWRAEFGGSVWTPLPGHEDLYYYHTFAKEQPDLNWENPRLREEVYRMINWWLDKGIDGFRIDAIINIKKNLTWQSYPADNPDGTCSHEAMLKDAKGIGEFLNELKEKCFKPANALTIGEVFNINPSRIKEFIGEDGYFSTMFSFDPFFTFQRGKYWYQWKHLDFQAWRDAVFKNQLLVQDMAFEVNILENHDQPRGATIFIPEEDYGFYSVSALAAIFMLLRGLPFLYQGQEIGTRNRVFHSPEEFDDVSTKDQYLAAKKAGLSDKDALEAAAYWSRDNARGMIRWDEMHQQEEEYGSVLNYYKRLIAFRKSEEYRNVLTEGKFAPAYEDEARIFSYFRYDDQTKLLLISNYSNQTAELEVKEKGEVVFVNYPQVSWQGERLVLRPYQTIVLDVKDRPV</sequence>
<comment type="caution">
    <text evidence="5">The sequence shown here is derived from an EMBL/GenBank/DDBJ whole genome shotgun (WGS) entry which is preliminary data.</text>
</comment>
<dbReference type="SUPFAM" id="SSF51445">
    <property type="entry name" value="(Trans)glycosidases"/>
    <property type="match status" value="1"/>
</dbReference>
<dbReference type="Pfam" id="PF23915">
    <property type="entry name" value="SusG_C"/>
    <property type="match status" value="1"/>
</dbReference>
<evidence type="ECO:0000313" key="6">
    <source>
        <dbReference type="Proteomes" id="UP000824024"/>
    </source>
</evidence>
<evidence type="ECO:0000256" key="3">
    <source>
        <dbReference type="ARBA" id="ARBA00023295"/>
    </source>
</evidence>
<accession>A0A9D2D1G7</accession>
<evidence type="ECO:0000259" key="4">
    <source>
        <dbReference type="SMART" id="SM00642"/>
    </source>
</evidence>
<proteinExistence type="inferred from homology"/>
<dbReference type="PANTHER" id="PTHR10357">
    <property type="entry name" value="ALPHA-AMYLASE FAMILY MEMBER"/>
    <property type="match status" value="1"/>
</dbReference>
<dbReference type="GO" id="GO:0004556">
    <property type="term" value="F:alpha-amylase activity"/>
    <property type="evidence" value="ECO:0007669"/>
    <property type="project" value="TreeGrafter"/>
</dbReference>
<dbReference type="InterPro" id="IPR013780">
    <property type="entry name" value="Glyco_hydro_b"/>
</dbReference>
<dbReference type="PANTHER" id="PTHR10357:SF178">
    <property type="entry name" value="OLIGO-1,6-GLUCOSIDASE 3-RELATED"/>
    <property type="match status" value="1"/>
</dbReference>
<dbReference type="InterPro" id="IPR045857">
    <property type="entry name" value="O16G_dom_2"/>
</dbReference>
<dbReference type="SUPFAM" id="SSF51011">
    <property type="entry name" value="Glycosyl hydrolase domain"/>
    <property type="match status" value="1"/>
</dbReference>
<dbReference type="GO" id="GO:0009313">
    <property type="term" value="P:oligosaccharide catabolic process"/>
    <property type="evidence" value="ECO:0007669"/>
    <property type="project" value="TreeGrafter"/>
</dbReference>
<reference evidence="5" key="1">
    <citation type="journal article" date="2021" name="PeerJ">
        <title>Extensive microbial diversity within the chicken gut microbiome revealed by metagenomics and culture.</title>
        <authorList>
            <person name="Gilroy R."/>
            <person name="Ravi A."/>
            <person name="Getino M."/>
            <person name="Pursley I."/>
            <person name="Horton D.L."/>
            <person name="Alikhan N.F."/>
            <person name="Baker D."/>
            <person name="Gharbi K."/>
            <person name="Hall N."/>
            <person name="Watson M."/>
            <person name="Adriaenssens E.M."/>
            <person name="Foster-Nyarko E."/>
            <person name="Jarju S."/>
            <person name="Secka A."/>
            <person name="Antonio M."/>
            <person name="Oren A."/>
            <person name="Chaudhuri R.R."/>
            <person name="La Ragione R."/>
            <person name="Hildebrand F."/>
            <person name="Pallen M.J."/>
        </authorList>
    </citation>
    <scope>NUCLEOTIDE SEQUENCE</scope>
    <source>
        <strain evidence="5">CHK192-9172</strain>
    </source>
</reference>
<evidence type="ECO:0000313" key="5">
    <source>
        <dbReference type="EMBL" id="HIZ06765.1"/>
    </source>
</evidence>
<dbReference type="Gene3D" id="3.90.400.10">
    <property type="entry name" value="Oligo-1,6-glucosidase, Domain 2"/>
    <property type="match status" value="1"/>
</dbReference>
<dbReference type="Gene3D" id="3.20.20.80">
    <property type="entry name" value="Glycosidases"/>
    <property type="match status" value="1"/>
</dbReference>
<keyword evidence="3" id="KW-0326">Glycosidase</keyword>
<dbReference type="InterPro" id="IPR017853">
    <property type="entry name" value="GH"/>
</dbReference>
<name>A0A9D2D1G7_9FIRM</name>
<dbReference type="SMART" id="SM00642">
    <property type="entry name" value="Aamy"/>
    <property type="match status" value="1"/>
</dbReference>
<dbReference type="Proteomes" id="UP000824024">
    <property type="component" value="Unassembled WGS sequence"/>
</dbReference>
<feature type="domain" description="Glycosyl hydrolase family 13 catalytic" evidence="4">
    <location>
        <begin position="13"/>
        <end position="419"/>
    </location>
</feature>
<dbReference type="Gene3D" id="2.60.40.1180">
    <property type="entry name" value="Golgi alpha-mannosidase II"/>
    <property type="match status" value="1"/>
</dbReference>
<organism evidence="5 6">
    <name type="scientific">Candidatus Eubacterium avistercoris</name>
    <dbReference type="NCBI Taxonomy" id="2838567"/>
    <lineage>
        <taxon>Bacteria</taxon>
        <taxon>Bacillati</taxon>
        <taxon>Bacillota</taxon>
        <taxon>Clostridia</taxon>
        <taxon>Eubacteriales</taxon>
        <taxon>Eubacteriaceae</taxon>
        <taxon>Eubacterium</taxon>
    </lineage>
</organism>
<gene>
    <name evidence="5" type="ORF">IAA08_02375</name>
</gene>
<dbReference type="InterPro" id="IPR006047">
    <property type="entry name" value="GH13_cat_dom"/>
</dbReference>
<keyword evidence="2" id="KW-0378">Hydrolase</keyword>
<dbReference type="FunFam" id="3.20.20.80:FF:000064">
    <property type="entry name" value="Oligo-1,6-glucosidase"/>
    <property type="match status" value="1"/>
</dbReference>
<comment type="similarity">
    <text evidence="1">Belongs to the glycosyl hydrolase 13 family.</text>
</comment>
<dbReference type="EMBL" id="DXCH01000061">
    <property type="protein sequence ID" value="HIZ06765.1"/>
    <property type="molecule type" value="Genomic_DNA"/>
</dbReference>
<dbReference type="Pfam" id="PF00128">
    <property type="entry name" value="Alpha-amylase"/>
    <property type="match status" value="1"/>
</dbReference>
<reference evidence="5" key="2">
    <citation type="submission" date="2021-04" db="EMBL/GenBank/DDBJ databases">
        <authorList>
            <person name="Gilroy R."/>
        </authorList>
    </citation>
    <scope>NUCLEOTIDE SEQUENCE</scope>
    <source>
        <strain evidence="5">CHK192-9172</strain>
    </source>
</reference>
<evidence type="ECO:0000256" key="1">
    <source>
        <dbReference type="ARBA" id="ARBA00008061"/>
    </source>
</evidence>
<evidence type="ECO:0000256" key="2">
    <source>
        <dbReference type="ARBA" id="ARBA00022801"/>
    </source>
</evidence>